<evidence type="ECO:0000256" key="1">
    <source>
        <dbReference type="SAM" id="MobiDB-lite"/>
    </source>
</evidence>
<dbReference type="EMBL" id="JAHRIQ010044836">
    <property type="protein sequence ID" value="MEQ2235154.1"/>
    <property type="molecule type" value="Genomic_DNA"/>
</dbReference>
<comment type="caution">
    <text evidence="2">The sequence shown here is derived from an EMBL/GenBank/DDBJ whole genome shotgun (WGS) entry which is preliminary data.</text>
</comment>
<gene>
    <name evidence="2" type="ORF">ILYODFUR_038741</name>
</gene>
<sequence>MQFWQEQAPLSRTSYKTCPPHLHITLHPKHTNESHRPIVLQRNPSSVSFRSISVVVCLPTGSNLLQCYVQCVLMKQKKEQHAVSHTHLPKRYKSLLAVKCMPVLCTLSRGREEQKEERKNLREGVDEHSCGKKRK</sequence>
<evidence type="ECO:0000313" key="2">
    <source>
        <dbReference type="EMBL" id="MEQ2235154.1"/>
    </source>
</evidence>
<accession>A0ABV0TRL9</accession>
<proteinExistence type="predicted"/>
<reference evidence="2 3" key="1">
    <citation type="submission" date="2021-06" db="EMBL/GenBank/DDBJ databases">
        <authorList>
            <person name="Palmer J.M."/>
        </authorList>
    </citation>
    <scope>NUCLEOTIDE SEQUENCE [LARGE SCALE GENOMIC DNA]</scope>
    <source>
        <strain evidence="3">if_2019</strain>
        <tissue evidence="2">Muscle</tissue>
    </source>
</reference>
<protein>
    <submittedName>
        <fullName evidence="2">Uncharacterized protein</fullName>
    </submittedName>
</protein>
<name>A0ABV0TRL9_9TELE</name>
<organism evidence="2 3">
    <name type="scientific">Ilyodon furcidens</name>
    <name type="common">goldbreast splitfin</name>
    <dbReference type="NCBI Taxonomy" id="33524"/>
    <lineage>
        <taxon>Eukaryota</taxon>
        <taxon>Metazoa</taxon>
        <taxon>Chordata</taxon>
        <taxon>Craniata</taxon>
        <taxon>Vertebrata</taxon>
        <taxon>Euteleostomi</taxon>
        <taxon>Actinopterygii</taxon>
        <taxon>Neopterygii</taxon>
        <taxon>Teleostei</taxon>
        <taxon>Neoteleostei</taxon>
        <taxon>Acanthomorphata</taxon>
        <taxon>Ovalentaria</taxon>
        <taxon>Atherinomorphae</taxon>
        <taxon>Cyprinodontiformes</taxon>
        <taxon>Goodeidae</taxon>
        <taxon>Ilyodon</taxon>
    </lineage>
</organism>
<keyword evidence="3" id="KW-1185">Reference proteome</keyword>
<dbReference type="Proteomes" id="UP001482620">
    <property type="component" value="Unassembled WGS sequence"/>
</dbReference>
<evidence type="ECO:0000313" key="3">
    <source>
        <dbReference type="Proteomes" id="UP001482620"/>
    </source>
</evidence>
<feature type="region of interest" description="Disordered" evidence="1">
    <location>
        <begin position="110"/>
        <end position="135"/>
    </location>
</feature>